<dbReference type="SUPFAM" id="SSF55781">
    <property type="entry name" value="GAF domain-like"/>
    <property type="match status" value="1"/>
</dbReference>
<reference evidence="6" key="1">
    <citation type="journal article" date="2019" name="Int. J. Syst. Evol. Microbiol.">
        <title>The Global Catalogue of Microorganisms (GCM) 10K type strain sequencing project: providing services to taxonomists for standard genome sequencing and annotation.</title>
        <authorList>
            <consortium name="The Broad Institute Genomics Platform"/>
            <consortium name="The Broad Institute Genome Sequencing Center for Infectious Disease"/>
            <person name="Wu L."/>
            <person name="Ma J."/>
        </authorList>
    </citation>
    <scope>NUCLEOTIDE SEQUENCE [LARGE SCALE GENOMIC DNA]</scope>
    <source>
        <strain evidence="6">JCM 3146</strain>
    </source>
</reference>
<keyword evidence="6" id="KW-1185">Reference proteome</keyword>
<dbReference type="Proteomes" id="UP001501822">
    <property type="component" value="Unassembled WGS sequence"/>
</dbReference>
<organism evidence="5 6">
    <name type="scientific">Actinoallomurus spadix</name>
    <dbReference type="NCBI Taxonomy" id="79912"/>
    <lineage>
        <taxon>Bacteria</taxon>
        <taxon>Bacillati</taxon>
        <taxon>Actinomycetota</taxon>
        <taxon>Actinomycetes</taxon>
        <taxon>Streptosporangiales</taxon>
        <taxon>Thermomonosporaceae</taxon>
        <taxon>Actinoallomurus</taxon>
    </lineage>
</organism>
<dbReference type="RefSeq" id="WP_252798938.1">
    <property type="nucleotide sequence ID" value="NZ_BAAABM010000029.1"/>
</dbReference>
<dbReference type="InterPro" id="IPR003018">
    <property type="entry name" value="GAF"/>
</dbReference>
<gene>
    <name evidence="5" type="ORF">GCM10010151_37310</name>
</gene>
<dbReference type="SMART" id="SM00331">
    <property type="entry name" value="PP2C_SIG"/>
    <property type="match status" value="1"/>
</dbReference>
<protein>
    <submittedName>
        <fullName evidence="5">Uncharacterized protein</fullName>
    </submittedName>
</protein>
<feature type="domain" description="PPM-type phosphatase" evidence="4">
    <location>
        <begin position="222"/>
        <end position="447"/>
    </location>
</feature>
<accession>A0ABP3GHQ7</accession>
<dbReference type="InterPro" id="IPR001932">
    <property type="entry name" value="PPM-type_phosphatase-like_dom"/>
</dbReference>
<evidence type="ECO:0000256" key="1">
    <source>
        <dbReference type="ARBA" id="ARBA00022801"/>
    </source>
</evidence>
<dbReference type="EMBL" id="BAAABM010000029">
    <property type="protein sequence ID" value="GAA0344141.1"/>
    <property type="molecule type" value="Genomic_DNA"/>
</dbReference>
<dbReference type="SUPFAM" id="SSF81606">
    <property type="entry name" value="PP2C-like"/>
    <property type="match status" value="1"/>
</dbReference>
<dbReference type="SMART" id="SM00065">
    <property type="entry name" value="GAF"/>
    <property type="match status" value="1"/>
</dbReference>
<feature type="domain" description="GAF" evidence="3">
    <location>
        <begin position="43"/>
        <end position="193"/>
    </location>
</feature>
<evidence type="ECO:0000256" key="2">
    <source>
        <dbReference type="SAM" id="MobiDB-lite"/>
    </source>
</evidence>
<dbReference type="InterPro" id="IPR029016">
    <property type="entry name" value="GAF-like_dom_sf"/>
</dbReference>
<dbReference type="Pfam" id="PF13185">
    <property type="entry name" value="GAF_2"/>
    <property type="match status" value="1"/>
</dbReference>
<dbReference type="InterPro" id="IPR036457">
    <property type="entry name" value="PPM-type-like_dom_sf"/>
</dbReference>
<dbReference type="PANTHER" id="PTHR43156:SF2">
    <property type="entry name" value="STAGE II SPORULATION PROTEIN E"/>
    <property type="match status" value="1"/>
</dbReference>
<evidence type="ECO:0000259" key="3">
    <source>
        <dbReference type="SMART" id="SM00065"/>
    </source>
</evidence>
<comment type="caution">
    <text evidence="5">The sequence shown here is derived from an EMBL/GenBank/DDBJ whole genome shotgun (WGS) entry which is preliminary data.</text>
</comment>
<name>A0ABP3GHQ7_9ACTN</name>
<feature type="region of interest" description="Disordered" evidence="2">
    <location>
        <begin position="1"/>
        <end position="27"/>
    </location>
</feature>
<dbReference type="Gene3D" id="3.30.450.40">
    <property type="match status" value="1"/>
</dbReference>
<sequence>MESFDVTDGALPPVPAEEEPAGAGTGERARLAAVRRYQILGTPRDAALDRIAALAARIIDAPIGAVTIVDDERVWFAAAYGLPGVEQVTRGPGLCAEAVSRCGPYAVADTARDPDAREHPLVAGEPGVRFYAAAPITTPDGHRLGTVNVMGRRPREVAAEELAVLGDLAALAMEHLEMRLSALRAAALERAVHETAERERTQLAALADALQRSLLPPSLPELPHCEIAAHYQPAIEPIGGDFYDLFPLDEDGRRWGLFIGDVVGKGAQAASRTSLVRYTLRTEAITRPNPARMLTGLDAAIKLDQAVYGPGGVEMWFCTAAAAIVRPGPGGAIITVAAGGHPPLILLRAGGRLESRELRGPIIGCLDGAMFDNVHVELAAGDTLLLYTDGLIDAHRDGARFGEDGLRAFLAGCAGMAAPALMERLRGLIATFDEPADDDIAMVALSIPG</sequence>
<evidence type="ECO:0000259" key="4">
    <source>
        <dbReference type="SMART" id="SM00331"/>
    </source>
</evidence>
<evidence type="ECO:0000313" key="5">
    <source>
        <dbReference type="EMBL" id="GAA0344141.1"/>
    </source>
</evidence>
<dbReference type="Gene3D" id="3.60.40.10">
    <property type="entry name" value="PPM-type phosphatase domain"/>
    <property type="match status" value="1"/>
</dbReference>
<evidence type="ECO:0000313" key="6">
    <source>
        <dbReference type="Proteomes" id="UP001501822"/>
    </source>
</evidence>
<keyword evidence="1" id="KW-0378">Hydrolase</keyword>
<proteinExistence type="predicted"/>
<dbReference type="InterPro" id="IPR052016">
    <property type="entry name" value="Bact_Sigma-Reg"/>
</dbReference>
<dbReference type="PANTHER" id="PTHR43156">
    <property type="entry name" value="STAGE II SPORULATION PROTEIN E-RELATED"/>
    <property type="match status" value="1"/>
</dbReference>
<dbReference type="Pfam" id="PF07228">
    <property type="entry name" value="SpoIIE"/>
    <property type="match status" value="1"/>
</dbReference>